<evidence type="ECO:0000313" key="1">
    <source>
        <dbReference type="EMBL" id="PAV66986.1"/>
    </source>
</evidence>
<comment type="caution">
    <text evidence="1">The sequence shown here is derived from an EMBL/GenBank/DDBJ whole genome shotgun (WGS) entry which is preliminary data.</text>
</comment>
<organism evidence="1 2">
    <name type="scientific">Diploscapter pachys</name>
    <dbReference type="NCBI Taxonomy" id="2018661"/>
    <lineage>
        <taxon>Eukaryota</taxon>
        <taxon>Metazoa</taxon>
        <taxon>Ecdysozoa</taxon>
        <taxon>Nematoda</taxon>
        <taxon>Chromadorea</taxon>
        <taxon>Rhabditida</taxon>
        <taxon>Rhabditina</taxon>
        <taxon>Rhabditomorpha</taxon>
        <taxon>Rhabditoidea</taxon>
        <taxon>Rhabditidae</taxon>
        <taxon>Diploscapter</taxon>
    </lineage>
</organism>
<sequence length="107" mass="12038">MFLPVHGRGDSGSGLAIAQSTQAFQFTLDEQVINVDWKFIVCRNFELTTVGIKDELLAAVAINVACEQHGDAEIEAVRHEIGKRNNKAMLRKKRPQHVALLNQKYDY</sequence>
<evidence type="ECO:0000313" key="2">
    <source>
        <dbReference type="Proteomes" id="UP000218231"/>
    </source>
</evidence>
<reference evidence="1 2" key="1">
    <citation type="journal article" date="2017" name="Curr. Biol.">
        <title>Genome architecture and evolution of a unichromosomal asexual nematode.</title>
        <authorList>
            <person name="Fradin H."/>
            <person name="Zegar C."/>
            <person name="Gutwein M."/>
            <person name="Lucas J."/>
            <person name="Kovtun M."/>
            <person name="Corcoran D."/>
            <person name="Baugh L.R."/>
            <person name="Kiontke K."/>
            <person name="Gunsalus K."/>
            <person name="Fitch D.H."/>
            <person name="Piano F."/>
        </authorList>
    </citation>
    <scope>NUCLEOTIDE SEQUENCE [LARGE SCALE GENOMIC DNA]</scope>
    <source>
        <strain evidence="1">PF1309</strain>
    </source>
</reference>
<dbReference type="AlphaFoldDB" id="A0A2A2JYX9"/>
<dbReference type="Proteomes" id="UP000218231">
    <property type="component" value="Unassembled WGS sequence"/>
</dbReference>
<protein>
    <submittedName>
        <fullName evidence="1">Uncharacterized protein</fullName>
    </submittedName>
</protein>
<gene>
    <name evidence="1" type="ORF">WR25_25598</name>
</gene>
<name>A0A2A2JYX9_9BILA</name>
<dbReference type="EMBL" id="LIAE01010009">
    <property type="protein sequence ID" value="PAV66986.1"/>
    <property type="molecule type" value="Genomic_DNA"/>
</dbReference>
<accession>A0A2A2JYX9</accession>
<proteinExistence type="predicted"/>
<keyword evidence="2" id="KW-1185">Reference proteome</keyword>